<feature type="disulfide bond" evidence="5">
    <location>
        <begin position="461"/>
        <end position="478"/>
    </location>
</feature>
<evidence type="ECO:0000259" key="8">
    <source>
        <dbReference type="PROSITE" id="PS50026"/>
    </source>
</evidence>
<feature type="compositionally biased region" description="Pro residues" evidence="6">
    <location>
        <begin position="126"/>
        <end position="155"/>
    </location>
</feature>
<keyword evidence="2 7" id="KW-0732">Signal</keyword>
<dbReference type="InterPro" id="IPR001190">
    <property type="entry name" value="SRCR"/>
</dbReference>
<evidence type="ECO:0000256" key="2">
    <source>
        <dbReference type="ARBA" id="ARBA00022729"/>
    </source>
</evidence>
<feature type="domain" description="EGF-like" evidence="8">
    <location>
        <begin position="452"/>
        <end position="494"/>
    </location>
</feature>
<organism evidence="10 11">
    <name type="scientific">Edaphochlamys debaryana</name>
    <dbReference type="NCBI Taxonomy" id="47281"/>
    <lineage>
        <taxon>Eukaryota</taxon>
        <taxon>Viridiplantae</taxon>
        <taxon>Chlorophyta</taxon>
        <taxon>core chlorophytes</taxon>
        <taxon>Chlorophyceae</taxon>
        <taxon>CS clade</taxon>
        <taxon>Chlamydomonadales</taxon>
        <taxon>Chlamydomonadales incertae sedis</taxon>
        <taxon>Edaphochlamys</taxon>
    </lineage>
</organism>
<dbReference type="InterPro" id="IPR000742">
    <property type="entry name" value="EGF"/>
</dbReference>
<name>A0A835XRP1_9CHLO</name>
<evidence type="ECO:0000256" key="5">
    <source>
        <dbReference type="PROSITE-ProRule" id="PRU00076"/>
    </source>
</evidence>
<accession>A0A835XRP1</accession>
<dbReference type="PROSITE" id="PS50026">
    <property type="entry name" value="EGF_3"/>
    <property type="match status" value="3"/>
</dbReference>
<dbReference type="SMART" id="SM00181">
    <property type="entry name" value="EGF"/>
    <property type="match status" value="8"/>
</dbReference>
<feature type="compositionally biased region" description="Pro residues" evidence="6">
    <location>
        <begin position="219"/>
        <end position="239"/>
    </location>
</feature>
<dbReference type="PANTHER" id="PTHR24050">
    <property type="entry name" value="PA14 DOMAIN-CONTAINING PROTEIN"/>
    <property type="match status" value="1"/>
</dbReference>
<dbReference type="PANTHER" id="PTHR24050:SF28">
    <property type="entry name" value="UROMODULIN-LIKE"/>
    <property type="match status" value="1"/>
</dbReference>
<feature type="disulfide bond" evidence="5">
    <location>
        <begin position="792"/>
        <end position="802"/>
    </location>
</feature>
<keyword evidence="4 5" id="KW-1015">Disulfide bond</keyword>
<dbReference type="Proteomes" id="UP000612055">
    <property type="component" value="Unassembled WGS sequence"/>
</dbReference>
<comment type="caution">
    <text evidence="5">Lacks conserved residue(s) required for the propagation of feature annotation.</text>
</comment>
<feature type="chain" id="PRO_5032326905" description="EGF-like domain-containing protein" evidence="7">
    <location>
        <begin position="29"/>
        <end position="884"/>
    </location>
</feature>
<dbReference type="PRINTS" id="PR01217">
    <property type="entry name" value="PRICHEXTENSN"/>
</dbReference>
<dbReference type="PROSITE" id="PS50287">
    <property type="entry name" value="SRCR_2"/>
    <property type="match status" value="1"/>
</dbReference>
<gene>
    <name evidence="10" type="ORF">HYH03_012647</name>
</gene>
<reference evidence="10" key="1">
    <citation type="journal article" date="2020" name="bioRxiv">
        <title>Comparative genomics of Chlamydomonas.</title>
        <authorList>
            <person name="Craig R.J."/>
            <person name="Hasan A.R."/>
            <person name="Ness R.W."/>
            <person name="Keightley P.D."/>
        </authorList>
    </citation>
    <scope>NUCLEOTIDE SEQUENCE</scope>
    <source>
        <strain evidence="10">CCAP 11/70</strain>
    </source>
</reference>
<evidence type="ECO:0000313" key="11">
    <source>
        <dbReference type="Proteomes" id="UP000612055"/>
    </source>
</evidence>
<evidence type="ECO:0000256" key="3">
    <source>
        <dbReference type="ARBA" id="ARBA00022737"/>
    </source>
</evidence>
<feature type="domain" description="EGF-like" evidence="8">
    <location>
        <begin position="683"/>
        <end position="719"/>
    </location>
</feature>
<evidence type="ECO:0000256" key="1">
    <source>
        <dbReference type="ARBA" id="ARBA00022536"/>
    </source>
</evidence>
<feature type="compositionally biased region" description="Pro residues" evidence="6">
    <location>
        <begin position="164"/>
        <end position="210"/>
    </location>
</feature>
<keyword evidence="11" id="KW-1185">Reference proteome</keyword>
<evidence type="ECO:0000256" key="7">
    <source>
        <dbReference type="SAM" id="SignalP"/>
    </source>
</evidence>
<evidence type="ECO:0000313" key="10">
    <source>
        <dbReference type="EMBL" id="KAG2488851.1"/>
    </source>
</evidence>
<keyword evidence="3" id="KW-0677">Repeat</keyword>
<feature type="disulfide bond" evidence="5">
    <location>
        <begin position="813"/>
        <end position="822"/>
    </location>
</feature>
<evidence type="ECO:0000256" key="4">
    <source>
        <dbReference type="ARBA" id="ARBA00023157"/>
    </source>
</evidence>
<proteinExistence type="predicted"/>
<dbReference type="PROSITE" id="PS00022">
    <property type="entry name" value="EGF_1"/>
    <property type="match status" value="2"/>
</dbReference>
<keyword evidence="1 5" id="KW-0245">EGF-like domain</keyword>
<feature type="domain" description="SRCR" evidence="9">
    <location>
        <begin position="673"/>
        <end position="812"/>
    </location>
</feature>
<feature type="disulfide bond" evidence="5">
    <location>
        <begin position="709"/>
        <end position="718"/>
    </location>
</feature>
<comment type="caution">
    <text evidence="10">The sequence shown here is derived from an EMBL/GenBank/DDBJ whole genome shotgun (WGS) entry which is preliminary data.</text>
</comment>
<protein>
    <recommendedName>
        <fullName evidence="12">EGF-like domain-containing protein</fullName>
    </recommendedName>
</protein>
<sequence>MSQLGRRQPRRSALLVVLAGIFLAPALGQSGTCRCAPGGQCFRSANEWGYRCGACYEGWKSEPTPQGPICVDLDECARDPTICGAGSTCVNLAKQARTDPGYRCEQRTSPSPSPKANPSPRRRGKSPPPAGSPPPSPLPPAASPSPSPSAGPTPSPRVGRKRSPPPTPSPPPSPPPSPAASSSPPPPVGGPSPSPSPGPGPSPSPSPGPSPTRNRRRSPPPSPPPAPPGTPASPPPQAPRRPSLRPSPDIVDNRVCARTPGICGPGATCTNVGRTGYECSCTRAPYTTFDETLPGCVDASGCRWGTARPSPSAACAPVNECTTQAQACGGGATCIDLPPATTFPFRSYDCSCAAFKDYPLYDWGRGACADYDGCLAGTRYSTVTERCMPFDACAEAGDTLCPWPSSCSNSGYYACRCPGTAGIPYAFDLTSRTCKTAEGCPYGQQWVNGACRANPCVPNPCGYRSTCYPSEDLSTYSCECPTWNFARPDWGGCLLVTATSQSIDAGSGNGRAALMIDGDPSTVWRTGSIDLDTPWGGVILANDLQPRAVPGVTVDFGCWQAAREAANRGMELCGLEYRVSVANALSGIPREARLCGAFNRTNPLPAEPVTLPCRDPDTGEPLQGNYVILHRSPSFSRAAAATACTAGMTSDQRFLMQQLFLCEMTPCMDGRTLKQVAGRWQCVVDVCPAGGCGNGVCQTRDDGSPGCRCLAGWTGDRCDRQCPDGTLWEDGQCVKDTCRTVNCGQGVCQLTPSGPTCACSANWQSSVPGGICDTPCSGSEVWQRGQCVPYACSSYKCVGGTCKETDAGPMCACRPGWVGPNCDKQCGASEVWVPGLAGQGSCSSFEECRITCDPAVGVCAVPAAPQQPVCVCRPDAPPGSACER</sequence>
<dbReference type="GO" id="GO:0016020">
    <property type="term" value="C:membrane"/>
    <property type="evidence" value="ECO:0007669"/>
    <property type="project" value="InterPro"/>
</dbReference>
<evidence type="ECO:0000256" key="6">
    <source>
        <dbReference type="SAM" id="MobiDB-lite"/>
    </source>
</evidence>
<feature type="domain" description="EGF-like" evidence="8">
    <location>
        <begin position="788"/>
        <end position="823"/>
    </location>
</feature>
<feature type="region of interest" description="Disordered" evidence="6">
    <location>
        <begin position="100"/>
        <end position="252"/>
    </location>
</feature>
<evidence type="ECO:0000259" key="9">
    <source>
        <dbReference type="PROSITE" id="PS50287"/>
    </source>
</evidence>
<dbReference type="InterPro" id="IPR052235">
    <property type="entry name" value="Nephronectin_domain"/>
</dbReference>
<dbReference type="OrthoDB" id="18487at2759"/>
<feature type="disulfide bond" evidence="5">
    <location>
        <begin position="687"/>
        <end position="697"/>
    </location>
</feature>
<evidence type="ECO:0008006" key="12">
    <source>
        <dbReference type="Google" id="ProtNLM"/>
    </source>
</evidence>
<dbReference type="AlphaFoldDB" id="A0A835XRP1"/>
<dbReference type="EMBL" id="JAEHOE010000079">
    <property type="protein sequence ID" value="KAG2488851.1"/>
    <property type="molecule type" value="Genomic_DNA"/>
</dbReference>
<feature type="signal peptide" evidence="7">
    <location>
        <begin position="1"/>
        <end position="28"/>
    </location>
</feature>